<keyword evidence="1" id="KW-0472">Membrane</keyword>
<dbReference type="EMBL" id="VCDN01000030">
    <property type="protein sequence ID" value="MDX7987394.1"/>
    <property type="molecule type" value="Genomic_DNA"/>
</dbReference>
<dbReference type="Proteomes" id="UP001271890">
    <property type="component" value="Unassembled WGS sequence"/>
</dbReference>
<keyword evidence="1" id="KW-1133">Transmembrane helix</keyword>
<evidence type="ECO:0000313" key="3">
    <source>
        <dbReference type="Proteomes" id="UP001271890"/>
    </source>
</evidence>
<protein>
    <submittedName>
        <fullName evidence="2">Uncharacterized protein</fullName>
    </submittedName>
</protein>
<keyword evidence="1" id="KW-0812">Transmembrane</keyword>
<reference evidence="3" key="1">
    <citation type="journal article" date="2024" name="Toxins">
        <title>Genome Sequence Analysis of Native Xenorhabdus Strains Isolated from Entomopathogenic Nematodes in Argentina.</title>
        <authorList>
            <person name="Palma L."/>
            <person name="Frizzo L."/>
            <person name="Kaiser S."/>
            <person name="Berry C."/>
            <person name="Caballero P."/>
            <person name="Bode H.B."/>
            <person name="Del Valle E.E."/>
        </authorList>
    </citation>
    <scope>NUCLEOTIDE SEQUENCE [LARGE SCALE GENOMIC DNA]</scope>
    <source>
        <strain evidence="3">12</strain>
    </source>
</reference>
<sequence length="132" mass="15358">MQSENMTGKVVIATLRSWCFISGLSAFAALIATMIFIIMPNHQSHYAISLFLALCCQYYCWRVWLDCHYFQILNVYPEKNAEFDQALLLIFNKTPQSKRLHDRFQGALKLLKRAAVSLFLQFGLLFLFILVR</sequence>
<name>A0ABU4S9B5_9GAMM</name>
<feature type="transmembrane region" description="Helical" evidence="1">
    <location>
        <begin position="20"/>
        <end position="39"/>
    </location>
</feature>
<evidence type="ECO:0000313" key="2">
    <source>
        <dbReference type="EMBL" id="MDX7987394.1"/>
    </source>
</evidence>
<keyword evidence="3" id="KW-1185">Reference proteome</keyword>
<feature type="transmembrane region" description="Helical" evidence="1">
    <location>
        <begin position="46"/>
        <end position="64"/>
    </location>
</feature>
<feature type="transmembrane region" description="Helical" evidence="1">
    <location>
        <begin position="110"/>
        <end position="131"/>
    </location>
</feature>
<accession>A0ABU4S9B5</accession>
<proteinExistence type="predicted"/>
<evidence type="ECO:0000256" key="1">
    <source>
        <dbReference type="SAM" id="Phobius"/>
    </source>
</evidence>
<comment type="caution">
    <text evidence="2">The sequence shown here is derived from an EMBL/GenBank/DDBJ whole genome shotgun (WGS) entry which is preliminary data.</text>
</comment>
<organism evidence="2 3">
    <name type="scientific">Xenorhabdus santafensis</name>
    <dbReference type="NCBI Taxonomy" id="2582833"/>
    <lineage>
        <taxon>Bacteria</taxon>
        <taxon>Pseudomonadati</taxon>
        <taxon>Pseudomonadota</taxon>
        <taxon>Gammaproteobacteria</taxon>
        <taxon>Enterobacterales</taxon>
        <taxon>Morganellaceae</taxon>
        <taxon>Xenorhabdus</taxon>
    </lineage>
</organism>
<gene>
    <name evidence="2" type="ORF">FE392_08625</name>
</gene>
<dbReference type="RefSeq" id="WP_319929830.1">
    <property type="nucleotide sequence ID" value="NZ_VCDN01000030.1"/>
</dbReference>